<reference evidence="7 8" key="1">
    <citation type="submission" date="2019-06" db="EMBL/GenBank/DDBJ databases">
        <title>A complete genome sequence for Luteibacter pinisoli MAH-14.</title>
        <authorList>
            <person name="Baltrus D.A."/>
        </authorList>
    </citation>
    <scope>NUCLEOTIDE SEQUENCE [LARGE SCALE GENOMIC DNA]</scope>
    <source>
        <strain evidence="7 8">MAH-14</strain>
    </source>
</reference>
<dbReference type="Pfam" id="PF17189">
    <property type="entry name" value="Glyco_hydro_30C"/>
    <property type="match status" value="1"/>
</dbReference>
<dbReference type="Gene3D" id="3.20.20.80">
    <property type="entry name" value="Glycosidases"/>
    <property type="match status" value="1"/>
</dbReference>
<dbReference type="SUPFAM" id="SSF51445">
    <property type="entry name" value="(Trans)glycosidases"/>
    <property type="match status" value="1"/>
</dbReference>
<evidence type="ECO:0000313" key="7">
    <source>
        <dbReference type="EMBL" id="QDE37905.1"/>
    </source>
</evidence>
<dbReference type="KEGG" id="lpy:FIV34_01155"/>
<evidence type="ECO:0000313" key="8">
    <source>
        <dbReference type="Proteomes" id="UP000316093"/>
    </source>
</evidence>
<dbReference type="PANTHER" id="PTHR11069">
    <property type="entry name" value="GLUCOSYLCERAMIDASE"/>
    <property type="match status" value="1"/>
</dbReference>
<evidence type="ECO:0000259" key="5">
    <source>
        <dbReference type="Pfam" id="PF02055"/>
    </source>
</evidence>
<dbReference type="InterPro" id="IPR017853">
    <property type="entry name" value="GH"/>
</dbReference>
<accession>A0A4Y5YZN7</accession>
<dbReference type="InterPro" id="IPR001139">
    <property type="entry name" value="Glyco_hydro_30"/>
</dbReference>
<keyword evidence="2" id="KW-0732">Signal</keyword>
<keyword evidence="3 4" id="KW-0378">Hydrolase</keyword>
<evidence type="ECO:0000256" key="3">
    <source>
        <dbReference type="ARBA" id="ARBA00022801"/>
    </source>
</evidence>
<dbReference type="PANTHER" id="PTHR11069:SF23">
    <property type="entry name" value="LYSOSOMAL ACID GLUCOSYLCERAMIDASE"/>
    <property type="match status" value="1"/>
</dbReference>
<organism evidence="7 8">
    <name type="scientific">Luteibacter pinisoli</name>
    <dbReference type="NCBI Taxonomy" id="2589080"/>
    <lineage>
        <taxon>Bacteria</taxon>
        <taxon>Pseudomonadati</taxon>
        <taxon>Pseudomonadota</taxon>
        <taxon>Gammaproteobacteria</taxon>
        <taxon>Lysobacterales</taxon>
        <taxon>Rhodanobacteraceae</taxon>
        <taxon>Luteibacter</taxon>
    </lineage>
</organism>
<gene>
    <name evidence="7" type="ORF">FIV34_01155</name>
</gene>
<dbReference type="InterPro" id="IPR033453">
    <property type="entry name" value="Glyco_hydro_30_TIM-barrel"/>
</dbReference>
<comment type="similarity">
    <text evidence="1 4">Belongs to the glycosyl hydrolase 30 family.</text>
</comment>
<evidence type="ECO:0000256" key="4">
    <source>
        <dbReference type="RuleBase" id="RU361188"/>
    </source>
</evidence>
<protein>
    <submittedName>
        <fullName evidence="7">Glycosyl hydrolase</fullName>
    </submittedName>
</protein>
<sequence length="520" mass="57487">MDERRPGAGRALVFFVALIVLISVVALNVPRFARRVAAARPAVPAQPTLPAAEVWVSTADHRLTLAPQPDLALAARDGSDADITIDTKSTYQSMTGFGASMTDASAWLIQNKLTPEQRHALMTELYGSSPNLNLNMMRLTIGASDFSLNLYTMDDMPFGETDPQLRHFNVAPTEDYLIPAVQHALAINPNLLIVASSWTAPAWMKANENLNGGELLPQYENAYADYLVKYVDTYRSRGIPIFALTLQNEPLYSPISYPGMIMNPDTRARVIKYLGPQLAKRTPRTGILEWDHNWAVPEQPLAVLADPAAARYVDGVAWHCYDGSPFEQGRVHRAHPDKDTYITECTGGDWPLYVNGELLWFTRNLLVTGIRQWARGVIYWNLALDERHGPHFGGCSACKGIITIDSQTGAVTRNDEYYAIAHFSRFVMPGALRVKSTDTDADKGLANVAFVDPMDGSVILVLVNINKTGKRVSVAEGQYQFDYAMPAESVATIVWNPSRAAAWIRRALHWLNAGSSRESP</sequence>
<keyword evidence="4" id="KW-0326">Glycosidase</keyword>
<proteinExistence type="inferred from homology"/>
<keyword evidence="8" id="KW-1185">Reference proteome</keyword>
<feature type="domain" description="Glycosyl hydrolase family 30 beta sandwich" evidence="6">
    <location>
        <begin position="430"/>
        <end position="493"/>
    </location>
</feature>
<dbReference type="Pfam" id="PF02055">
    <property type="entry name" value="Glyco_hydro_30"/>
    <property type="match status" value="1"/>
</dbReference>
<dbReference type="AlphaFoldDB" id="A0A4Y5YZN7"/>
<name>A0A4Y5YZN7_9GAMM</name>
<evidence type="ECO:0000259" key="6">
    <source>
        <dbReference type="Pfam" id="PF17189"/>
    </source>
</evidence>
<dbReference type="InterPro" id="IPR013780">
    <property type="entry name" value="Glyco_hydro_b"/>
</dbReference>
<dbReference type="OrthoDB" id="9806701at2"/>
<dbReference type="Proteomes" id="UP000316093">
    <property type="component" value="Chromosome"/>
</dbReference>
<dbReference type="PRINTS" id="PR00843">
    <property type="entry name" value="GLHYDRLASE30"/>
</dbReference>
<dbReference type="Gene3D" id="2.60.40.1180">
    <property type="entry name" value="Golgi alpha-mannosidase II"/>
    <property type="match status" value="1"/>
</dbReference>
<evidence type="ECO:0000256" key="1">
    <source>
        <dbReference type="ARBA" id="ARBA00005382"/>
    </source>
</evidence>
<feature type="domain" description="Glycosyl hydrolase family 30 TIM-barrel" evidence="5">
    <location>
        <begin position="95"/>
        <end position="427"/>
    </location>
</feature>
<dbReference type="GO" id="GO:0006680">
    <property type="term" value="P:glucosylceramide catabolic process"/>
    <property type="evidence" value="ECO:0007669"/>
    <property type="project" value="TreeGrafter"/>
</dbReference>
<evidence type="ECO:0000256" key="2">
    <source>
        <dbReference type="ARBA" id="ARBA00022729"/>
    </source>
</evidence>
<dbReference type="GO" id="GO:0016020">
    <property type="term" value="C:membrane"/>
    <property type="evidence" value="ECO:0007669"/>
    <property type="project" value="GOC"/>
</dbReference>
<dbReference type="EMBL" id="CP041046">
    <property type="protein sequence ID" value="QDE37905.1"/>
    <property type="molecule type" value="Genomic_DNA"/>
</dbReference>
<dbReference type="InterPro" id="IPR033452">
    <property type="entry name" value="GH30_C"/>
</dbReference>
<dbReference type="RefSeq" id="WP_139978856.1">
    <property type="nucleotide sequence ID" value="NZ_CP041046.1"/>
</dbReference>
<dbReference type="GO" id="GO:0004348">
    <property type="term" value="F:glucosylceramidase activity"/>
    <property type="evidence" value="ECO:0007669"/>
    <property type="project" value="InterPro"/>
</dbReference>